<evidence type="ECO:0000256" key="4">
    <source>
        <dbReference type="ARBA" id="ARBA00004744"/>
    </source>
</evidence>
<evidence type="ECO:0000256" key="1">
    <source>
        <dbReference type="ARBA" id="ARBA00001755"/>
    </source>
</evidence>
<comment type="function">
    <text evidence="3 12">Involved in coproporphyrin-dependent heme b biosynthesis. Catalyzes the oxidation of coproporphyrinogen III to coproporphyrin III.</text>
</comment>
<keyword evidence="11 12" id="KW-0350">Heme biosynthesis</keyword>
<dbReference type="SUPFAM" id="SSF54373">
    <property type="entry name" value="FAD-linked reductases, C-terminal domain"/>
    <property type="match status" value="1"/>
</dbReference>
<evidence type="ECO:0000256" key="11">
    <source>
        <dbReference type="ARBA" id="ARBA00023133"/>
    </source>
</evidence>
<reference evidence="14" key="1">
    <citation type="submission" date="2021-01" db="EMBL/GenBank/DDBJ databases">
        <title>YIM 132084 draft genome.</title>
        <authorList>
            <person name="An D."/>
        </authorList>
    </citation>
    <scope>NUCLEOTIDE SEQUENCE</scope>
    <source>
        <strain evidence="14">YIM 132084</strain>
    </source>
</reference>
<dbReference type="Gene3D" id="3.50.50.60">
    <property type="entry name" value="FAD/NAD(P)-binding domain"/>
    <property type="match status" value="1"/>
</dbReference>
<dbReference type="PANTHER" id="PTHR42923:SF3">
    <property type="entry name" value="PROTOPORPHYRINOGEN OXIDASE"/>
    <property type="match status" value="1"/>
</dbReference>
<dbReference type="EMBL" id="JAERWK010000010">
    <property type="protein sequence ID" value="MBM9467342.1"/>
    <property type="molecule type" value="Genomic_DNA"/>
</dbReference>
<dbReference type="RefSeq" id="WP_205260288.1">
    <property type="nucleotide sequence ID" value="NZ_JAERWK010000010.1"/>
</dbReference>
<dbReference type="Pfam" id="PF01593">
    <property type="entry name" value="Amino_oxidase"/>
    <property type="match status" value="1"/>
</dbReference>
<dbReference type="PANTHER" id="PTHR42923">
    <property type="entry name" value="PROTOPORPHYRINOGEN OXIDASE"/>
    <property type="match status" value="1"/>
</dbReference>
<evidence type="ECO:0000256" key="7">
    <source>
        <dbReference type="ARBA" id="ARBA00019046"/>
    </source>
</evidence>
<evidence type="ECO:0000256" key="12">
    <source>
        <dbReference type="RuleBase" id="RU364052"/>
    </source>
</evidence>
<sequence>MTDPTAAPRPVDVPVDVPVAVDVAVVGGGISGLLSGWDLARAGLRVVVLERSDHPGGAVSSHVLAGLTLDAGADSFATARPAVRELIDELGMGDRVVSPDPRGAWVQHTAGPAPLPRAGLLGIPGRPWAADVRRAVGWVGAARATLDRVLPASVGTSDHTPTVGSLVRARMGRRVLDRLVGPVAGGVYAADPDVLEVRTVAPTLLEQVRSTGSLAAAVREVRGVRPGAVKAGSAADGLTGGMHTLATGLAAAAGAAGVEIRCDVDVLGLTPSDAGGWRVRLQPGGTLDVRAVVLAAPGPVTAGLVQALATDGALPREAVDAVRTPSSEVLLASLVIRSAALDGAPRGTGVLVAEGVRTVRAKALTHATAKWRWLAEAAGPGRHVLRLSYGRTADGSDLPDEADLPEIARRDAEVLLGVPLPAADVEATDVIRWTSALPTPVPGHRAAVAALRERLADRDVAVVGAFAGGTGLAAVVADTRTAAAALAVRLQP</sequence>
<comment type="similarity">
    <text evidence="5 12">Belongs to the protoporphyrinogen/coproporphyrinogen oxidase family. Coproporphyrinogen III oxidase subfamily.</text>
</comment>
<evidence type="ECO:0000313" key="14">
    <source>
        <dbReference type="EMBL" id="MBM9467342.1"/>
    </source>
</evidence>
<evidence type="ECO:0000313" key="15">
    <source>
        <dbReference type="Proteomes" id="UP000663792"/>
    </source>
</evidence>
<evidence type="ECO:0000256" key="5">
    <source>
        <dbReference type="ARBA" id="ARBA00008310"/>
    </source>
</evidence>
<gene>
    <name evidence="14" type="primary">hemG</name>
    <name evidence="14" type="ORF">JL106_08625</name>
</gene>
<evidence type="ECO:0000256" key="8">
    <source>
        <dbReference type="ARBA" id="ARBA00022630"/>
    </source>
</evidence>
<dbReference type="InterPro" id="IPR004572">
    <property type="entry name" value="Protoporphyrinogen_oxidase"/>
</dbReference>
<evidence type="ECO:0000256" key="9">
    <source>
        <dbReference type="ARBA" id="ARBA00022827"/>
    </source>
</evidence>
<evidence type="ECO:0000256" key="6">
    <source>
        <dbReference type="ARBA" id="ARBA00012402"/>
    </source>
</evidence>
<dbReference type="PRINTS" id="PR00420">
    <property type="entry name" value="RNGMNOXGNASE"/>
</dbReference>
<dbReference type="Proteomes" id="UP000663792">
    <property type="component" value="Unassembled WGS sequence"/>
</dbReference>
<comment type="caution">
    <text evidence="14">The sequence shown here is derived from an EMBL/GenBank/DDBJ whole genome shotgun (WGS) entry which is preliminary data.</text>
</comment>
<protein>
    <recommendedName>
        <fullName evidence="7 12">Coproporphyrinogen III oxidase</fullName>
        <ecNumber evidence="6 12">1.3.3.15</ecNumber>
    </recommendedName>
</protein>
<keyword evidence="15" id="KW-1185">Reference proteome</keyword>
<comment type="subcellular location">
    <subcellularLocation>
        <location evidence="12">Cytoplasm</location>
    </subcellularLocation>
</comment>
<comment type="pathway">
    <text evidence="4 12">Porphyrin-containing compound metabolism; protoheme biosynthesis.</text>
</comment>
<dbReference type="NCBIfam" id="TIGR00562">
    <property type="entry name" value="proto_IX_ox"/>
    <property type="match status" value="1"/>
</dbReference>
<dbReference type="InterPro" id="IPR002937">
    <property type="entry name" value="Amino_oxidase"/>
</dbReference>
<dbReference type="Gene3D" id="3.90.660.20">
    <property type="entry name" value="Protoporphyrinogen oxidase, mitochondrial, domain 2"/>
    <property type="match status" value="1"/>
</dbReference>
<name>A0A938YB29_9ACTN</name>
<dbReference type="AlphaFoldDB" id="A0A938YB29"/>
<keyword evidence="10 12" id="KW-0560">Oxidoreductase</keyword>
<keyword evidence="8 12" id="KW-0285">Flavoprotein</keyword>
<dbReference type="Gene3D" id="1.10.3110.10">
    <property type="entry name" value="protoporphyrinogen ix oxidase, domain 3"/>
    <property type="match status" value="1"/>
</dbReference>
<organism evidence="14 15">
    <name type="scientific">Nakamurella leprariae</name>
    <dbReference type="NCBI Taxonomy" id="2803911"/>
    <lineage>
        <taxon>Bacteria</taxon>
        <taxon>Bacillati</taxon>
        <taxon>Actinomycetota</taxon>
        <taxon>Actinomycetes</taxon>
        <taxon>Nakamurellales</taxon>
        <taxon>Nakamurellaceae</taxon>
        <taxon>Nakamurella</taxon>
    </lineage>
</organism>
<feature type="domain" description="Amine oxidase" evidence="13">
    <location>
        <begin position="30"/>
        <end position="444"/>
    </location>
</feature>
<dbReference type="GO" id="GO:0006783">
    <property type="term" value="P:heme biosynthetic process"/>
    <property type="evidence" value="ECO:0007669"/>
    <property type="project" value="UniProtKB-UniRule"/>
</dbReference>
<dbReference type="SUPFAM" id="SSF51905">
    <property type="entry name" value="FAD/NAD(P)-binding domain"/>
    <property type="match status" value="1"/>
</dbReference>
<comment type="cofactor">
    <cofactor evidence="2 12">
        <name>FAD</name>
        <dbReference type="ChEBI" id="CHEBI:57692"/>
    </cofactor>
</comment>
<evidence type="ECO:0000256" key="2">
    <source>
        <dbReference type="ARBA" id="ARBA00001974"/>
    </source>
</evidence>
<keyword evidence="12" id="KW-0963">Cytoplasm</keyword>
<comment type="catalytic activity">
    <reaction evidence="1">
        <text>coproporphyrinogen III + 3 O2 = coproporphyrin III + 3 H2O2</text>
        <dbReference type="Rhea" id="RHEA:43436"/>
        <dbReference type="ChEBI" id="CHEBI:15379"/>
        <dbReference type="ChEBI" id="CHEBI:16240"/>
        <dbReference type="ChEBI" id="CHEBI:57309"/>
        <dbReference type="ChEBI" id="CHEBI:131725"/>
        <dbReference type="EC" id="1.3.3.15"/>
    </reaction>
    <physiologicalReaction direction="left-to-right" evidence="1">
        <dbReference type="Rhea" id="RHEA:43437"/>
    </physiologicalReaction>
</comment>
<dbReference type="EC" id="1.3.3.15" evidence="6 12"/>
<evidence type="ECO:0000259" key="13">
    <source>
        <dbReference type="Pfam" id="PF01593"/>
    </source>
</evidence>
<dbReference type="GO" id="GO:0005737">
    <property type="term" value="C:cytoplasm"/>
    <property type="evidence" value="ECO:0007669"/>
    <property type="project" value="UniProtKB-SubCell"/>
</dbReference>
<keyword evidence="9 12" id="KW-0274">FAD</keyword>
<accession>A0A938YB29</accession>
<evidence type="ECO:0000256" key="10">
    <source>
        <dbReference type="ARBA" id="ARBA00023002"/>
    </source>
</evidence>
<dbReference type="GO" id="GO:0004729">
    <property type="term" value="F:oxygen-dependent protoporphyrinogen oxidase activity"/>
    <property type="evidence" value="ECO:0007669"/>
    <property type="project" value="UniProtKB-UniRule"/>
</dbReference>
<evidence type="ECO:0000256" key="3">
    <source>
        <dbReference type="ARBA" id="ARBA00002185"/>
    </source>
</evidence>
<proteinExistence type="inferred from homology"/>
<dbReference type="InterPro" id="IPR036188">
    <property type="entry name" value="FAD/NAD-bd_sf"/>
</dbReference>
<dbReference type="InterPro" id="IPR050464">
    <property type="entry name" value="Zeta_carotene_desat/Oxidored"/>
</dbReference>